<dbReference type="Proteomes" id="UP000223854">
    <property type="component" value="Unassembled WGS sequence"/>
</dbReference>
<accession>A0A7U4XTD2</accession>
<dbReference type="Pfam" id="PF00753">
    <property type="entry name" value="Lactamase_B"/>
    <property type="match status" value="1"/>
</dbReference>
<dbReference type="GO" id="GO:0016787">
    <property type="term" value="F:hydrolase activity"/>
    <property type="evidence" value="ECO:0007669"/>
    <property type="project" value="UniProtKB-KW"/>
</dbReference>
<dbReference type="InterPro" id="IPR036388">
    <property type="entry name" value="WH-like_DNA-bd_sf"/>
</dbReference>
<reference evidence="2 4" key="2">
    <citation type="journal article" date="2015" name="PLoS ONE">
        <title>A universal mariner transposon system for forward genetic studies in the genus clostridium.</title>
        <authorList>
            <person name="Zhang Y."/>
            <person name="Grosse-Honebrink A."/>
            <person name="Minton N.P."/>
        </authorList>
    </citation>
    <scope>NUCLEOTIDE SEQUENCE [LARGE SCALE GENOMIC DNA]</scope>
    <source>
        <strain evidence="2 4">NCIMB 10696</strain>
    </source>
</reference>
<keyword evidence="5" id="KW-1185">Reference proteome</keyword>
<dbReference type="InterPro" id="IPR050662">
    <property type="entry name" value="Sec-metab_biosynth-thioest"/>
</dbReference>
<dbReference type="SMART" id="SM00849">
    <property type="entry name" value="Lactamase_B"/>
    <property type="match status" value="1"/>
</dbReference>
<dbReference type="Proteomes" id="UP000033052">
    <property type="component" value="Chromosome"/>
</dbReference>
<name>A0A7U4XTD2_CLOSG</name>
<keyword evidence="3" id="KW-0378">Hydrolase</keyword>
<reference evidence="3 5" key="3">
    <citation type="submission" date="2017-09" db="EMBL/GenBank/DDBJ databases">
        <title>FDA dAtabase for Regulatory Grade micrObial Sequences (FDA-ARGOS): Supporting development and validation of Infectious Disease Dx tests.</title>
        <authorList>
            <person name="Kerrigan L."/>
            <person name="Long C."/>
            <person name="Tallon L.J."/>
            <person name="Sadzewicz L."/>
            <person name="Ott S."/>
            <person name="Zhao X."/>
            <person name="Nagaraj S."/>
            <person name="Vavikolanu K."/>
            <person name="Aluvathingal J."/>
            <person name="Nadendla S."/>
            <person name="Sichtig H."/>
        </authorList>
    </citation>
    <scope>NUCLEOTIDE SEQUENCE [LARGE SCALE GENOMIC DNA]</scope>
    <source>
        <strain evidence="3 5">FDAARGOS_423</strain>
    </source>
</reference>
<dbReference type="AlphaFoldDB" id="A0A7U4XTD2"/>
<dbReference type="Gene3D" id="1.10.10.10">
    <property type="entry name" value="Winged helix-like DNA-binding domain superfamily/Winged helix DNA-binding domain"/>
    <property type="match status" value="1"/>
</dbReference>
<evidence type="ECO:0000313" key="3">
    <source>
        <dbReference type="EMBL" id="PHH01346.1"/>
    </source>
</evidence>
<feature type="domain" description="Metallo-beta-lactamase" evidence="1">
    <location>
        <begin position="22"/>
        <end position="231"/>
    </location>
</feature>
<reference evidence="2" key="1">
    <citation type="submission" date="2014-08" db="EMBL/GenBank/DDBJ databases">
        <authorList>
            <person name="Kubiak A."/>
            <person name="Poehlein A."/>
            <person name="Daniel R."/>
            <person name="Minton N.P."/>
        </authorList>
    </citation>
    <scope>NUCLEOTIDE SEQUENCE</scope>
    <source>
        <strain evidence="2">NCIMB 10696</strain>
    </source>
</reference>
<dbReference type="EMBL" id="CP009225">
    <property type="protein sequence ID" value="AKC61415.1"/>
    <property type="molecule type" value="Genomic_DNA"/>
</dbReference>
<organism evidence="2 4">
    <name type="scientific">Clostridium sporogenes</name>
    <dbReference type="NCBI Taxonomy" id="1509"/>
    <lineage>
        <taxon>Bacteria</taxon>
        <taxon>Bacillati</taxon>
        <taxon>Bacillota</taxon>
        <taxon>Clostridia</taxon>
        <taxon>Eubacteriales</taxon>
        <taxon>Clostridiaceae</taxon>
        <taxon>Clostridium</taxon>
    </lineage>
</organism>
<evidence type="ECO:0000313" key="2">
    <source>
        <dbReference type="EMBL" id="AKC61415.1"/>
    </source>
</evidence>
<dbReference type="GeneID" id="92937449"/>
<dbReference type="InterPro" id="IPR036866">
    <property type="entry name" value="RibonucZ/Hydroxyglut_hydro"/>
</dbReference>
<dbReference type="SUPFAM" id="SSF56281">
    <property type="entry name" value="Metallo-hydrolase/oxidoreductase"/>
    <property type="match status" value="1"/>
</dbReference>
<protein>
    <submittedName>
        <fullName evidence="3">MBL fold hydrolase</fullName>
    </submittedName>
    <submittedName>
        <fullName evidence="2">Metallo-beta-lactamase family protein</fullName>
    </submittedName>
</protein>
<evidence type="ECO:0000313" key="4">
    <source>
        <dbReference type="Proteomes" id="UP000033052"/>
    </source>
</evidence>
<dbReference type="PANTHER" id="PTHR23131:SF4">
    <property type="entry name" value="METALLO-BETA-LACTAMASE SUPERFAMILY POTEIN"/>
    <property type="match status" value="1"/>
</dbReference>
<evidence type="ECO:0000259" key="1">
    <source>
        <dbReference type="SMART" id="SM00849"/>
    </source>
</evidence>
<dbReference type="EMBL" id="PDLH01000007">
    <property type="protein sequence ID" value="PHH01346.1"/>
    <property type="molecule type" value="Genomic_DNA"/>
</dbReference>
<proteinExistence type="predicted"/>
<sequence>MRETYENIYLEELSLPNSPLKYLNFYIIKGKDKSMIIDTGFNCEDTKKRMMEIFEELDLKPENTILFLTHLHSDHTGLAAYFQDMGLTIYISKIDGDLLNGSVEKSGPMWKGTIQRAKWQGLEEEQLEIEDNPGYKFRPMDYINFKPAIPGEYIRIGEYNFEIIDLKGHTPGMVGLYEKKHKILFCGDHILARITPNITFWGFEYGDMLGTYLKNLKCVYNMDIDYLFSSHRFLIEDHCRRINELCLHHQERLDEIKEVLRKFGACTVRKVTKELHWNIKSKGWDDFPKSQKWFAAGEAHAHLEHLKALGEVTMEEEKGVLYYKMAKI</sequence>
<dbReference type="RefSeq" id="WP_003492986.1">
    <property type="nucleotide sequence ID" value="NZ_CBCRVC010000015.1"/>
</dbReference>
<dbReference type="InterPro" id="IPR001279">
    <property type="entry name" value="Metallo-B-lactamas"/>
</dbReference>
<dbReference type="PANTHER" id="PTHR23131">
    <property type="entry name" value="ENDORIBONUCLEASE LACTB2"/>
    <property type="match status" value="1"/>
</dbReference>
<dbReference type="KEGG" id="cld:CLSPO_c06930"/>
<gene>
    <name evidence="2" type="ORF">CLSPO_c06930</name>
    <name evidence="3" type="ORF">CRX47_16500</name>
</gene>
<evidence type="ECO:0000313" key="5">
    <source>
        <dbReference type="Proteomes" id="UP000223854"/>
    </source>
</evidence>
<dbReference type="Gene3D" id="3.60.15.10">
    <property type="entry name" value="Ribonuclease Z/Hydroxyacylglutathione hydrolase-like"/>
    <property type="match status" value="1"/>
</dbReference>